<name>A0A9X9X6Y5_9PROT</name>
<evidence type="ECO:0000259" key="4">
    <source>
        <dbReference type="Pfam" id="PF08545"/>
    </source>
</evidence>
<dbReference type="EMBL" id="JAAEDL010000002">
    <property type="protein sequence ID" value="MBR0679471.1"/>
    <property type="molecule type" value="Genomic_DNA"/>
</dbReference>
<reference evidence="5" key="1">
    <citation type="submission" date="2020-01" db="EMBL/GenBank/DDBJ databases">
        <authorList>
            <person name="Rat A."/>
        </authorList>
    </citation>
    <scope>NUCLEOTIDE SEQUENCE</scope>
    <source>
        <strain evidence="5">LMG 31228</strain>
    </source>
</reference>
<sequence>MRIVSLACATPSMRIDNPTFLTLLDERVAADGMPPAARAEVAEKVRHIFDRAGTRERYMLYPPRPGYAASLLQRAAEDALAAAGRDAEDVDLIVYCAVARGWMEPSTAAAAQALIGARNASCFDVMEACAGWMRAIEVAEALMRSGRYRNALVLGVEAGMQDTIMPRGGQTAVLDEHLAGFTLGEAASAVLLEPGEGASPEIVLRSDGELYDVCMIPLPTVSAFLPAEAAAQPEPGRFLSHADRLFTRVITALVGVMRPRLAKGGHEGIDLFILHAASSRAGEVVRRALDIPPEKWLCPHDVFGNTVSMSMPVALDHALRTGRVKKGDRVCFLVGSAGISYGYGILTV</sequence>
<dbReference type="PANTHER" id="PTHR34069:SF2">
    <property type="entry name" value="BETA-KETOACYL-[ACYL-CARRIER-PROTEIN] SYNTHASE III"/>
    <property type="match status" value="1"/>
</dbReference>
<dbReference type="Proteomes" id="UP001138709">
    <property type="component" value="Unassembled WGS sequence"/>
</dbReference>
<keyword evidence="2" id="KW-0012">Acyltransferase</keyword>
<dbReference type="GO" id="GO:0006633">
    <property type="term" value="P:fatty acid biosynthetic process"/>
    <property type="evidence" value="ECO:0007669"/>
    <property type="project" value="InterPro"/>
</dbReference>
<proteinExistence type="predicted"/>
<evidence type="ECO:0000313" key="5">
    <source>
        <dbReference type="EMBL" id="MBR0679471.1"/>
    </source>
</evidence>
<feature type="domain" description="Beta-ketoacyl-[acyl-carrier-protein] synthase III C-terminal" evidence="3">
    <location>
        <begin position="267"/>
        <end position="346"/>
    </location>
</feature>
<dbReference type="AlphaFoldDB" id="A0A9X9X6Y5"/>
<evidence type="ECO:0000256" key="2">
    <source>
        <dbReference type="ARBA" id="ARBA00023315"/>
    </source>
</evidence>
<evidence type="ECO:0000256" key="1">
    <source>
        <dbReference type="ARBA" id="ARBA00022679"/>
    </source>
</evidence>
<gene>
    <name evidence="5" type="ORF">GXW74_03150</name>
</gene>
<keyword evidence="1" id="KW-0808">Transferase</keyword>
<dbReference type="Pfam" id="PF08545">
    <property type="entry name" value="ACP_syn_III"/>
    <property type="match status" value="1"/>
</dbReference>
<dbReference type="InterPro" id="IPR013747">
    <property type="entry name" value="ACP_syn_III_C"/>
</dbReference>
<dbReference type="RefSeq" id="WP_211844825.1">
    <property type="nucleotide sequence ID" value="NZ_JAAEDL010000002.1"/>
</dbReference>
<dbReference type="SUPFAM" id="SSF53901">
    <property type="entry name" value="Thiolase-like"/>
    <property type="match status" value="1"/>
</dbReference>
<comment type="caution">
    <text evidence="5">The sequence shown here is derived from an EMBL/GenBank/DDBJ whole genome shotgun (WGS) entry which is preliminary data.</text>
</comment>
<dbReference type="InterPro" id="IPR016039">
    <property type="entry name" value="Thiolase-like"/>
</dbReference>
<evidence type="ECO:0000259" key="3">
    <source>
        <dbReference type="Pfam" id="PF08541"/>
    </source>
</evidence>
<feature type="domain" description="Beta-ketoacyl-[acyl-carrier-protein] synthase III N-terminal" evidence="4">
    <location>
        <begin position="123"/>
        <end position="207"/>
    </location>
</feature>
<organism evidence="5 6">
    <name type="scientific">Neoroseomonas eburnea</name>
    <dbReference type="NCBI Taxonomy" id="1346889"/>
    <lineage>
        <taxon>Bacteria</taxon>
        <taxon>Pseudomonadati</taxon>
        <taxon>Pseudomonadota</taxon>
        <taxon>Alphaproteobacteria</taxon>
        <taxon>Acetobacterales</taxon>
        <taxon>Acetobacteraceae</taxon>
        <taxon>Neoroseomonas</taxon>
    </lineage>
</organism>
<dbReference type="InterPro" id="IPR013751">
    <property type="entry name" value="ACP_syn_III_N"/>
</dbReference>
<dbReference type="Gene3D" id="3.40.47.10">
    <property type="match status" value="1"/>
</dbReference>
<dbReference type="GO" id="GO:0004315">
    <property type="term" value="F:3-oxoacyl-[acyl-carrier-protein] synthase activity"/>
    <property type="evidence" value="ECO:0007669"/>
    <property type="project" value="InterPro"/>
</dbReference>
<dbReference type="Pfam" id="PF08541">
    <property type="entry name" value="ACP_syn_III_C"/>
    <property type="match status" value="1"/>
</dbReference>
<dbReference type="GO" id="GO:0044550">
    <property type="term" value="P:secondary metabolite biosynthetic process"/>
    <property type="evidence" value="ECO:0007669"/>
    <property type="project" value="TreeGrafter"/>
</dbReference>
<evidence type="ECO:0000313" key="6">
    <source>
        <dbReference type="Proteomes" id="UP001138709"/>
    </source>
</evidence>
<protein>
    <recommendedName>
        <fullName evidence="7">3-oxoacyl-ACP synthase</fullName>
    </recommendedName>
</protein>
<dbReference type="PANTHER" id="PTHR34069">
    <property type="entry name" value="3-OXOACYL-[ACYL-CARRIER-PROTEIN] SYNTHASE 3"/>
    <property type="match status" value="1"/>
</dbReference>
<reference evidence="5" key="2">
    <citation type="journal article" date="2021" name="Syst. Appl. Microbiol.">
        <title>Roseomonas hellenica sp. nov., isolated from roots of wild-growing Alkanna tinctoria.</title>
        <authorList>
            <person name="Rat A."/>
            <person name="Naranjo H.D."/>
            <person name="Lebbe L."/>
            <person name="Cnockaert M."/>
            <person name="Krigas N."/>
            <person name="Grigoriadou K."/>
            <person name="Maloupa E."/>
            <person name="Willems A."/>
        </authorList>
    </citation>
    <scope>NUCLEOTIDE SEQUENCE</scope>
    <source>
        <strain evidence="5">LMG 31228</strain>
    </source>
</reference>
<keyword evidence="6" id="KW-1185">Reference proteome</keyword>
<accession>A0A9X9X6Y5</accession>
<evidence type="ECO:0008006" key="7">
    <source>
        <dbReference type="Google" id="ProtNLM"/>
    </source>
</evidence>